<feature type="domain" description="Acyltransferase 3" evidence="2">
    <location>
        <begin position="10"/>
        <end position="327"/>
    </location>
</feature>
<dbReference type="AlphaFoldDB" id="A0A6J6B953"/>
<dbReference type="InterPro" id="IPR050879">
    <property type="entry name" value="Acyltransferase_3"/>
</dbReference>
<feature type="transmembrane region" description="Helical" evidence="1">
    <location>
        <begin position="223"/>
        <end position="240"/>
    </location>
</feature>
<dbReference type="GO" id="GO:0016020">
    <property type="term" value="C:membrane"/>
    <property type="evidence" value="ECO:0007669"/>
    <property type="project" value="TreeGrafter"/>
</dbReference>
<dbReference type="Pfam" id="PF19040">
    <property type="entry name" value="SGNH"/>
    <property type="match status" value="1"/>
</dbReference>
<name>A0A6J6B953_9ZZZZ</name>
<feature type="transmembrane region" description="Helical" evidence="1">
    <location>
        <begin position="287"/>
        <end position="304"/>
    </location>
</feature>
<dbReference type="InterPro" id="IPR043968">
    <property type="entry name" value="SGNH"/>
</dbReference>
<evidence type="ECO:0000259" key="2">
    <source>
        <dbReference type="Pfam" id="PF01757"/>
    </source>
</evidence>
<dbReference type="GO" id="GO:0016747">
    <property type="term" value="F:acyltransferase activity, transferring groups other than amino-acyl groups"/>
    <property type="evidence" value="ECO:0007669"/>
    <property type="project" value="InterPro"/>
</dbReference>
<proteinExistence type="predicted"/>
<keyword evidence="1" id="KW-1133">Transmembrane helix</keyword>
<dbReference type="GO" id="GO:0009103">
    <property type="term" value="P:lipopolysaccharide biosynthetic process"/>
    <property type="evidence" value="ECO:0007669"/>
    <property type="project" value="TreeGrafter"/>
</dbReference>
<gene>
    <name evidence="4" type="ORF">UFOPK1440_00099</name>
    <name evidence="5" type="ORF">UFOPK1946_00010</name>
</gene>
<evidence type="ECO:0000259" key="3">
    <source>
        <dbReference type="Pfam" id="PF19040"/>
    </source>
</evidence>
<dbReference type="PANTHER" id="PTHR23028:SF53">
    <property type="entry name" value="ACYL_TRANSF_3 DOMAIN-CONTAINING PROTEIN"/>
    <property type="match status" value="1"/>
</dbReference>
<organism evidence="4">
    <name type="scientific">freshwater metagenome</name>
    <dbReference type="NCBI Taxonomy" id="449393"/>
    <lineage>
        <taxon>unclassified sequences</taxon>
        <taxon>metagenomes</taxon>
        <taxon>ecological metagenomes</taxon>
    </lineage>
</organism>
<feature type="transmembrane region" description="Helical" evidence="1">
    <location>
        <begin position="134"/>
        <end position="157"/>
    </location>
</feature>
<keyword evidence="1" id="KW-0812">Transmembrane</keyword>
<feature type="transmembrane region" description="Helical" evidence="1">
    <location>
        <begin position="164"/>
        <end position="184"/>
    </location>
</feature>
<evidence type="ECO:0000313" key="4">
    <source>
        <dbReference type="EMBL" id="CAB4535592.1"/>
    </source>
</evidence>
<dbReference type="InterPro" id="IPR002656">
    <property type="entry name" value="Acyl_transf_3_dom"/>
</dbReference>
<feature type="transmembrane region" description="Helical" evidence="1">
    <location>
        <begin position="347"/>
        <end position="369"/>
    </location>
</feature>
<feature type="domain" description="SGNH" evidence="3">
    <location>
        <begin position="405"/>
        <end position="612"/>
    </location>
</feature>
<keyword evidence="1" id="KW-0472">Membrane</keyword>
<protein>
    <submittedName>
        <fullName evidence="4">Unannotated protein</fullName>
    </submittedName>
</protein>
<evidence type="ECO:0000313" key="5">
    <source>
        <dbReference type="EMBL" id="CAB4615399.1"/>
    </source>
</evidence>
<feature type="transmembrane region" description="Helical" evidence="1">
    <location>
        <begin position="310"/>
        <end position="326"/>
    </location>
</feature>
<dbReference type="PANTHER" id="PTHR23028">
    <property type="entry name" value="ACETYLTRANSFERASE"/>
    <property type="match status" value="1"/>
</dbReference>
<dbReference type="EMBL" id="CAEZSP010000002">
    <property type="protein sequence ID" value="CAB4535592.1"/>
    <property type="molecule type" value="Genomic_DNA"/>
</dbReference>
<accession>A0A6J6B953</accession>
<reference evidence="4" key="1">
    <citation type="submission" date="2020-05" db="EMBL/GenBank/DDBJ databases">
        <authorList>
            <person name="Chiriac C."/>
            <person name="Salcher M."/>
            <person name="Ghai R."/>
            <person name="Kavagutti S V."/>
        </authorList>
    </citation>
    <scope>NUCLEOTIDE SEQUENCE</scope>
</reference>
<dbReference type="EMBL" id="CAEZVG010000001">
    <property type="protein sequence ID" value="CAB4615399.1"/>
    <property type="molecule type" value="Genomic_DNA"/>
</dbReference>
<feature type="transmembrane region" description="Helical" evidence="1">
    <location>
        <begin position="72"/>
        <end position="92"/>
    </location>
</feature>
<sequence>MRTVREPHIQSLRALAALLVLIYHADLLPGGYIGVDIFYVISGYLITNLLLREIEERNNLAFAAFYARRFKRLLPASFLVVLTTGITGWAVLPSTYRADFGRDLIAASTYISNFLFALWNADYQNLGSTPSPFIHFWSLAVEEQFYLFWPIIILILFRLKGRKGVFYGVLAVASFSFIFSLYLTEGSPVWSFYILPTRAWELAIGALILFASERMRERIFSRPQWGLLALLLIVGSSIIYNENTSFPGTAAIIPVLATALLILSMNKWPPFLDKTSRHGVVQWLGKISYPLYLWHWPVLVIPEIYLSRELTPLELVVAIFIVLLLADFTHRFVEEPLRYRAVSSKKVYLSTLLATLVSVFLGLAIIFSYNSSITSASGFSFDIDEVRQKPKNNLDGCHIHVGVTVAPKCEYGDTTSNKTVVLYGDSHAAQWLPALDIVGRENGLKIVSLTKSACPAAEVIKELSSQYRVADCQAFRDSSIKRISQIKPSAVIMTGMQPFTAPNSEINSRNWWLSGEATALSRIKKYTDFPIYLTDTPLPQVDIPTCLAEMAREKCDTSRPISPEVAPGLIPLNPTPWLCEETCPAVIDGVVVYRDKSHLTVAMSQYLAPYLAKELIRLGVIK</sequence>
<dbReference type="Pfam" id="PF01757">
    <property type="entry name" value="Acyl_transf_3"/>
    <property type="match status" value="1"/>
</dbReference>
<evidence type="ECO:0000256" key="1">
    <source>
        <dbReference type="SAM" id="Phobius"/>
    </source>
</evidence>
<feature type="transmembrane region" description="Helical" evidence="1">
    <location>
        <begin position="7"/>
        <end position="25"/>
    </location>
</feature>
<feature type="transmembrane region" description="Helical" evidence="1">
    <location>
        <begin position="246"/>
        <end position="266"/>
    </location>
</feature>
<feature type="transmembrane region" description="Helical" evidence="1">
    <location>
        <begin position="190"/>
        <end position="211"/>
    </location>
</feature>